<dbReference type="Proteomes" id="UP001595979">
    <property type="component" value="Unassembled WGS sequence"/>
</dbReference>
<gene>
    <name evidence="1" type="ORF">ACFPQ6_14240</name>
</gene>
<accession>A0ABW1DMB0</accession>
<reference evidence="2" key="1">
    <citation type="journal article" date="2019" name="Int. J. Syst. Evol. Microbiol.">
        <title>The Global Catalogue of Microorganisms (GCM) 10K type strain sequencing project: providing services to taxonomists for standard genome sequencing and annotation.</title>
        <authorList>
            <consortium name="The Broad Institute Genomics Platform"/>
            <consortium name="The Broad Institute Genome Sequencing Center for Infectious Disease"/>
            <person name="Wu L."/>
            <person name="Ma J."/>
        </authorList>
    </citation>
    <scope>NUCLEOTIDE SEQUENCE [LARGE SCALE GENOMIC DNA]</scope>
    <source>
        <strain evidence="2">CGMCC 1.15053</strain>
    </source>
</reference>
<evidence type="ECO:0000313" key="1">
    <source>
        <dbReference type="EMBL" id="MFC5849469.1"/>
    </source>
</evidence>
<name>A0ABW1DMB0_9DEIO</name>
<protein>
    <submittedName>
        <fullName evidence="1">Uncharacterized protein</fullName>
    </submittedName>
</protein>
<organism evidence="1 2">
    <name type="scientific">Deinococcus petrolearius</name>
    <dbReference type="NCBI Taxonomy" id="1751295"/>
    <lineage>
        <taxon>Bacteria</taxon>
        <taxon>Thermotogati</taxon>
        <taxon>Deinococcota</taxon>
        <taxon>Deinococci</taxon>
        <taxon>Deinococcales</taxon>
        <taxon>Deinococcaceae</taxon>
        <taxon>Deinococcus</taxon>
    </lineage>
</organism>
<evidence type="ECO:0000313" key="2">
    <source>
        <dbReference type="Proteomes" id="UP001595979"/>
    </source>
</evidence>
<dbReference type="RefSeq" id="WP_380050642.1">
    <property type="nucleotide sequence ID" value="NZ_JBHSOH010000020.1"/>
</dbReference>
<proteinExistence type="predicted"/>
<sequence>MTAPRPKRALLEELQGQRHATLASLSSALRWTPGRTLAALQDLGHPLAADATAQDRAQAADYARRRDAATRGHQHKEVRLAAQMLGRINSADDALNTLYSSVAGGRVNGAARAFLEASHLTLRQSRRFRAILRLVDRPQGGRRPGRVLLARYAGVCLKTGRRFPPGTLLRTGERGYVALRTRGVRVRRKGRAR</sequence>
<comment type="caution">
    <text evidence="1">The sequence shown here is derived from an EMBL/GenBank/DDBJ whole genome shotgun (WGS) entry which is preliminary data.</text>
</comment>
<keyword evidence="2" id="KW-1185">Reference proteome</keyword>
<dbReference type="EMBL" id="JBHSOH010000020">
    <property type="protein sequence ID" value="MFC5849469.1"/>
    <property type="molecule type" value="Genomic_DNA"/>
</dbReference>